<reference evidence="2" key="2">
    <citation type="journal article" date="2015" name="Fish Shellfish Immunol.">
        <title>Early steps in the European eel (Anguilla anguilla)-Vibrio vulnificus interaction in the gills: Role of the RtxA13 toxin.</title>
        <authorList>
            <person name="Callol A."/>
            <person name="Pajuelo D."/>
            <person name="Ebbesson L."/>
            <person name="Teles M."/>
            <person name="MacKenzie S."/>
            <person name="Amaro C."/>
        </authorList>
    </citation>
    <scope>NUCLEOTIDE SEQUENCE</scope>
</reference>
<dbReference type="EMBL" id="GBXM01014213">
    <property type="protein sequence ID" value="JAH94364.1"/>
    <property type="molecule type" value="Transcribed_RNA"/>
</dbReference>
<name>A0A0E9WVB4_ANGAN</name>
<reference evidence="2" key="1">
    <citation type="submission" date="2014-11" db="EMBL/GenBank/DDBJ databases">
        <authorList>
            <person name="Amaro Gonzalez C."/>
        </authorList>
    </citation>
    <scope>NUCLEOTIDE SEQUENCE</scope>
</reference>
<keyword evidence="1" id="KW-1133">Transmembrane helix</keyword>
<evidence type="ECO:0000313" key="2">
    <source>
        <dbReference type="EMBL" id="JAH94364.1"/>
    </source>
</evidence>
<feature type="transmembrane region" description="Helical" evidence="1">
    <location>
        <begin position="43"/>
        <end position="65"/>
    </location>
</feature>
<organism evidence="2">
    <name type="scientific">Anguilla anguilla</name>
    <name type="common">European freshwater eel</name>
    <name type="synonym">Muraena anguilla</name>
    <dbReference type="NCBI Taxonomy" id="7936"/>
    <lineage>
        <taxon>Eukaryota</taxon>
        <taxon>Metazoa</taxon>
        <taxon>Chordata</taxon>
        <taxon>Craniata</taxon>
        <taxon>Vertebrata</taxon>
        <taxon>Euteleostomi</taxon>
        <taxon>Actinopterygii</taxon>
        <taxon>Neopterygii</taxon>
        <taxon>Teleostei</taxon>
        <taxon>Anguilliformes</taxon>
        <taxon>Anguillidae</taxon>
        <taxon>Anguilla</taxon>
    </lineage>
</organism>
<keyword evidence="1" id="KW-0812">Transmembrane</keyword>
<keyword evidence="1" id="KW-0472">Membrane</keyword>
<dbReference type="AlphaFoldDB" id="A0A0E9WVB4"/>
<proteinExistence type="predicted"/>
<evidence type="ECO:0000256" key="1">
    <source>
        <dbReference type="SAM" id="Phobius"/>
    </source>
</evidence>
<accession>A0A0E9WVB4</accession>
<protein>
    <submittedName>
        <fullName evidence="2">Uncharacterized protein</fullName>
    </submittedName>
</protein>
<sequence>MTSGVRCLLFKCSSCAAKFNFVTYILTFRTECLLSNHIFCVLFFHSFLSLLGCLILLLVCILAAFTRMYLKCMGSEGEIN</sequence>